<dbReference type="PANTHER" id="PTHR42898:SF79">
    <property type="entry name" value="NAD(P)-BINDING ROSSMANN-FOLD PROTEIN"/>
    <property type="match status" value="1"/>
</dbReference>
<keyword evidence="1" id="KW-0521">NADP</keyword>
<comment type="similarity">
    <text evidence="3">Belongs to the short-chain dehydrogenases/reductases (SDR) family. SDR65C subfamily.</text>
</comment>
<reference evidence="4 5" key="1">
    <citation type="submission" date="2024-01" db="EMBL/GenBank/DDBJ databases">
        <title>A telomere-to-telomere, gap-free genome of sweet tea (Lithocarpus litseifolius).</title>
        <authorList>
            <person name="Zhou J."/>
        </authorList>
    </citation>
    <scope>NUCLEOTIDE SEQUENCE [LARGE SCALE GENOMIC DNA]</scope>
    <source>
        <strain evidence="4">Zhou-2022a</strain>
        <tissue evidence="4">Leaf</tissue>
    </source>
</reference>
<dbReference type="GO" id="GO:0016491">
    <property type="term" value="F:oxidoreductase activity"/>
    <property type="evidence" value="ECO:0007669"/>
    <property type="project" value="UniProtKB-KW"/>
</dbReference>
<protein>
    <submittedName>
        <fullName evidence="4">Uncharacterized protein</fullName>
    </submittedName>
</protein>
<dbReference type="InterPro" id="IPR002347">
    <property type="entry name" value="SDR_fam"/>
</dbReference>
<dbReference type="Gene3D" id="3.40.50.720">
    <property type="entry name" value="NAD(P)-binding Rossmann-like Domain"/>
    <property type="match status" value="1"/>
</dbReference>
<comment type="caution">
    <text evidence="4">The sequence shown here is derived from an EMBL/GenBank/DDBJ whole genome shotgun (WGS) entry which is preliminary data.</text>
</comment>
<dbReference type="PANTHER" id="PTHR42898">
    <property type="entry name" value="TROPINONE REDUCTASE"/>
    <property type="match status" value="1"/>
</dbReference>
<dbReference type="EMBL" id="JAZDWU010000006">
    <property type="protein sequence ID" value="KAK9998710.1"/>
    <property type="molecule type" value="Genomic_DNA"/>
</dbReference>
<accession>A0AAW2CNU3</accession>
<evidence type="ECO:0000313" key="5">
    <source>
        <dbReference type="Proteomes" id="UP001459277"/>
    </source>
</evidence>
<evidence type="ECO:0000256" key="1">
    <source>
        <dbReference type="ARBA" id="ARBA00022857"/>
    </source>
</evidence>
<dbReference type="InterPro" id="IPR045000">
    <property type="entry name" value="TR"/>
</dbReference>
<proteinExistence type="inferred from homology"/>
<dbReference type="SUPFAM" id="SSF51735">
    <property type="entry name" value="NAD(P)-binding Rossmann-fold domains"/>
    <property type="match status" value="1"/>
</dbReference>
<keyword evidence="2" id="KW-0560">Oxidoreductase</keyword>
<keyword evidence="5" id="KW-1185">Reference proteome</keyword>
<evidence type="ECO:0000256" key="3">
    <source>
        <dbReference type="ARBA" id="ARBA00025714"/>
    </source>
</evidence>
<dbReference type="AlphaFoldDB" id="A0AAW2CNU3"/>
<gene>
    <name evidence="4" type="ORF">SO802_018313</name>
</gene>
<name>A0AAW2CNU3_9ROSI</name>
<evidence type="ECO:0000313" key="4">
    <source>
        <dbReference type="EMBL" id="KAK9998710.1"/>
    </source>
</evidence>
<dbReference type="InterPro" id="IPR036291">
    <property type="entry name" value="NAD(P)-bd_dom_sf"/>
</dbReference>
<sequence>MGDNMVQAGSRCRDDRWSLLGMTALITGGTQGIGHAVVEELAGLGARVHTCSRNEANLNACLHDWEMKGFQVTGSVCDVMSRGERVKLMDTVSSVFCRRLNILPPLCLHQRALAQLATPPFASARWRVSYSWNGFPSCEPLKSGKRKNSSWTPWRAKGGFVPCGIPLPTCILLHNRADYLCGWRGGSEWLPPKT</sequence>
<evidence type="ECO:0000256" key="2">
    <source>
        <dbReference type="ARBA" id="ARBA00023002"/>
    </source>
</evidence>
<dbReference type="Proteomes" id="UP001459277">
    <property type="component" value="Unassembled WGS sequence"/>
</dbReference>
<dbReference type="Pfam" id="PF00106">
    <property type="entry name" value="adh_short"/>
    <property type="match status" value="1"/>
</dbReference>
<organism evidence="4 5">
    <name type="scientific">Lithocarpus litseifolius</name>
    <dbReference type="NCBI Taxonomy" id="425828"/>
    <lineage>
        <taxon>Eukaryota</taxon>
        <taxon>Viridiplantae</taxon>
        <taxon>Streptophyta</taxon>
        <taxon>Embryophyta</taxon>
        <taxon>Tracheophyta</taxon>
        <taxon>Spermatophyta</taxon>
        <taxon>Magnoliopsida</taxon>
        <taxon>eudicotyledons</taxon>
        <taxon>Gunneridae</taxon>
        <taxon>Pentapetalae</taxon>
        <taxon>rosids</taxon>
        <taxon>fabids</taxon>
        <taxon>Fagales</taxon>
        <taxon>Fagaceae</taxon>
        <taxon>Lithocarpus</taxon>
    </lineage>
</organism>